<reference evidence="2" key="1">
    <citation type="journal article" date="2019" name="Int. J. Syst. Evol. Microbiol.">
        <title>The Global Catalogue of Microorganisms (GCM) 10K type strain sequencing project: providing services to taxonomists for standard genome sequencing and annotation.</title>
        <authorList>
            <consortium name="The Broad Institute Genomics Platform"/>
            <consortium name="The Broad Institute Genome Sequencing Center for Infectious Disease"/>
            <person name="Wu L."/>
            <person name="Ma J."/>
        </authorList>
    </citation>
    <scope>NUCLEOTIDE SEQUENCE [LARGE SCALE GENOMIC DNA]</scope>
    <source>
        <strain evidence="2">JCM 17759</strain>
    </source>
</reference>
<comment type="caution">
    <text evidence="1">The sequence shown here is derived from an EMBL/GenBank/DDBJ whole genome shotgun (WGS) entry which is preliminary data.</text>
</comment>
<proteinExistence type="predicted"/>
<sequence>MATTLATEKQSEAIRSRMREIRTDLPYDVDDARQRVKQLSDWRYHMSRRPLPILAAAMVVGYWLVPAKQKQRDTVVVHHEGVSQPSAPAKRGMLGGIAGAVATLLLRQATTMAANHFTNAFSSKYPIDSILKDRSHRVS</sequence>
<organism evidence="1 2">
    <name type="scientific">Novipirellula rosea</name>
    <dbReference type="NCBI Taxonomy" id="1031540"/>
    <lineage>
        <taxon>Bacteria</taxon>
        <taxon>Pseudomonadati</taxon>
        <taxon>Planctomycetota</taxon>
        <taxon>Planctomycetia</taxon>
        <taxon>Pirellulales</taxon>
        <taxon>Pirellulaceae</taxon>
        <taxon>Novipirellula</taxon>
    </lineage>
</organism>
<accession>A0ABP8MRP8</accession>
<keyword evidence="2" id="KW-1185">Reference proteome</keyword>
<dbReference type="EMBL" id="BAABGA010000031">
    <property type="protein sequence ID" value="GAA4453764.1"/>
    <property type="molecule type" value="Genomic_DNA"/>
</dbReference>
<name>A0ABP8MRP8_9BACT</name>
<protein>
    <recommendedName>
        <fullName evidence="3">DUF3618 domain-containing protein</fullName>
    </recommendedName>
</protein>
<dbReference type="RefSeq" id="WP_345322480.1">
    <property type="nucleotide sequence ID" value="NZ_BAABGA010000031.1"/>
</dbReference>
<gene>
    <name evidence="1" type="ORF">GCM10023156_25180</name>
</gene>
<evidence type="ECO:0008006" key="3">
    <source>
        <dbReference type="Google" id="ProtNLM"/>
    </source>
</evidence>
<evidence type="ECO:0000313" key="2">
    <source>
        <dbReference type="Proteomes" id="UP001500840"/>
    </source>
</evidence>
<evidence type="ECO:0000313" key="1">
    <source>
        <dbReference type="EMBL" id="GAA4453764.1"/>
    </source>
</evidence>
<dbReference type="Proteomes" id="UP001500840">
    <property type="component" value="Unassembled WGS sequence"/>
</dbReference>